<keyword evidence="2 6" id="KW-0238">DNA-binding</keyword>
<dbReference type="PROSITE" id="PS51352">
    <property type="entry name" value="THIOREDOXIN_2"/>
    <property type="match status" value="1"/>
</dbReference>
<reference evidence="6 7" key="1">
    <citation type="submission" date="2016-10" db="EMBL/GenBank/DDBJ databases">
        <authorList>
            <person name="de Groot N.N."/>
        </authorList>
    </citation>
    <scope>NUCLEOTIDE SEQUENCE [LARGE SCALE GENOMIC DNA]</scope>
    <source>
        <strain evidence="6 7">CGMCC 4.5727</strain>
    </source>
</reference>
<dbReference type="RefSeq" id="WP_093614700.1">
    <property type="nucleotide sequence ID" value="NZ_FNFF01000013.1"/>
</dbReference>
<dbReference type="InterPro" id="IPR000866">
    <property type="entry name" value="AhpC/TSA"/>
</dbReference>
<dbReference type="OrthoDB" id="9792527at2"/>
<feature type="domain" description="HTH hxlR-type" evidence="4">
    <location>
        <begin position="12"/>
        <end position="109"/>
    </location>
</feature>
<dbReference type="PANTHER" id="PTHR33204">
    <property type="entry name" value="TRANSCRIPTIONAL REGULATOR, MARR FAMILY"/>
    <property type="match status" value="1"/>
</dbReference>
<keyword evidence="1" id="KW-0805">Transcription regulation</keyword>
<dbReference type="Proteomes" id="UP000199155">
    <property type="component" value="Unassembled WGS sequence"/>
</dbReference>
<dbReference type="InterPro" id="IPR013766">
    <property type="entry name" value="Thioredoxin_domain"/>
</dbReference>
<dbReference type="Pfam" id="PF01638">
    <property type="entry name" value="HxlR"/>
    <property type="match status" value="1"/>
</dbReference>
<dbReference type="EMBL" id="FNFF01000013">
    <property type="protein sequence ID" value="SDK87764.1"/>
    <property type="molecule type" value="Genomic_DNA"/>
</dbReference>
<organism evidence="6 7">
    <name type="scientific">Streptomyces indicus</name>
    <dbReference type="NCBI Taxonomy" id="417292"/>
    <lineage>
        <taxon>Bacteria</taxon>
        <taxon>Bacillati</taxon>
        <taxon>Actinomycetota</taxon>
        <taxon>Actinomycetes</taxon>
        <taxon>Kitasatosporales</taxon>
        <taxon>Streptomycetaceae</taxon>
        <taxon>Streptomyces</taxon>
    </lineage>
</organism>
<evidence type="ECO:0000313" key="7">
    <source>
        <dbReference type="Proteomes" id="UP000199155"/>
    </source>
</evidence>
<evidence type="ECO:0000259" key="5">
    <source>
        <dbReference type="PROSITE" id="PS51352"/>
    </source>
</evidence>
<protein>
    <submittedName>
        <fullName evidence="6">DNA-binding transcriptional regulator, HxlR family</fullName>
    </submittedName>
</protein>
<dbReference type="InterPro" id="IPR002577">
    <property type="entry name" value="HTH_HxlR"/>
</dbReference>
<proteinExistence type="predicted"/>
<dbReference type="GO" id="GO:0016491">
    <property type="term" value="F:oxidoreductase activity"/>
    <property type="evidence" value="ECO:0007669"/>
    <property type="project" value="InterPro"/>
</dbReference>
<dbReference type="InterPro" id="IPR036390">
    <property type="entry name" value="WH_DNA-bd_sf"/>
</dbReference>
<dbReference type="Gene3D" id="1.10.10.10">
    <property type="entry name" value="Winged helix-like DNA-binding domain superfamily/Winged helix DNA-binding domain"/>
    <property type="match status" value="1"/>
</dbReference>
<dbReference type="InterPro" id="IPR036249">
    <property type="entry name" value="Thioredoxin-like_sf"/>
</dbReference>
<gene>
    <name evidence="6" type="ORF">SAMN05421806_113122</name>
</gene>
<evidence type="ECO:0000256" key="3">
    <source>
        <dbReference type="ARBA" id="ARBA00023163"/>
    </source>
</evidence>
<dbReference type="PANTHER" id="PTHR33204:SF18">
    <property type="entry name" value="TRANSCRIPTIONAL REGULATORY PROTEIN"/>
    <property type="match status" value="1"/>
</dbReference>
<dbReference type="PROSITE" id="PS51118">
    <property type="entry name" value="HTH_HXLR"/>
    <property type="match status" value="1"/>
</dbReference>
<keyword evidence="7" id="KW-1185">Reference proteome</keyword>
<dbReference type="Gene3D" id="3.40.30.10">
    <property type="entry name" value="Glutaredoxin"/>
    <property type="match status" value="1"/>
</dbReference>
<dbReference type="GO" id="GO:0016209">
    <property type="term" value="F:antioxidant activity"/>
    <property type="evidence" value="ECO:0007669"/>
    <property type="project" value="InterPro"/>
</dbReference>
<evidence type="ECO:0000256" key="2">
    <source>
        <dbReference type="ARBA" id="ARBA00023125"/>
    </source>
</evidence>
<accession>A0A1G9FH82</accession>
<evidence type="ECO:0000256" key="1">
    <source>
        <dbReference type="ARBA" id="ARBA00023015"/>
    </source>
</evidence>
<keyword evidence="3" id="KW-0804">Transcription</keyword>
<feature type="domain" description="Thioredoxin" evidence="5">
    <location>
        <begin position="127"/>
        <end position="293"/>
    </location>
</feature>
<dbReference type="AlphaFoldDB" id="A0A1G9FH82"/>
<dbReference type="SUPFAM" id="SSF52833">
    <property type="entry name" value="Thioredoxin-like"/>
    <property type="match status" value="1"/>
</dbReference>
<dbReference type="InterPro" id="IPR036388">
    <property type="entry name" value="WH-like_DNA-bd_sf"/>
</dbReference>
<evidence type="ECO:0000313" key="6">
    <source>
        <dbReference type="EMBL" id="SDK87764.1"/>
    </source>
</evidence>
<name>A0A1G9FH82_9ACTN</name>
<dbReference type="GO" id="GO:0003677">
    <property type="term" value="F:DNA binding"/>
    <property type="evidence" value="ECO:0007669"/>
    <property type="project" value="UniProtKB-KW"/>
</dbReference>
<dbReference type="Pfam" id="PF00578">
    <property type="entry name" value="AhpC-TSA"/>
    <property type="match status" value="1"/>
</dbReference>
<dbReference type="STRING" id="417292.SAMN05421806_113122"/>
<sequence length="302" mass="33346">MARRTSLGDADCAIAQALDVVGDWWTLLIVRDSARGAHRFEELQRELGMSRKVLAERLKLLVDAGVLDKVPYQDRPLRHEYRLTPRGRALLPVLIALQDWGDTWVLGEGETMATTTDSSREAGRVHALRGTRIPDDVQLVDSEGALRDPVAPTPFTVLYCFPGAYARSESYPPGWSGIPGAPGCTLESCTYRDRLAEFTAAGATVHGVSTQRPDEQREFAAKERLRFPLLSDADLALAAALRLPTFRAAGVSRLKRLTLVVDRERTVREVFYPVTDIAASVDAALEAVRERQEGQPPVRAED</sequence>
<dbReference type="SUPFAM" id="SSF46785">
    <property type="entry name" value="Winged helix' DNA-binding domain"/>
    <property type="match status" value="1"/>
</dbReference>
<evidence type="ECO:0000259" key="4">
    <source>
        <dbReference type="PROSITE" id="PS51118"/>
    </source>
</evidence>